<evidence type="ECO:0000256" key="1">
    <source>
        <dbReference type="SAM" id="Phobius"/>
    </source>
</evidence>
<accession>A0A8S5MDN8</accession>
<protein>
    <submittedName>
        <fullName evidence="2">Uncharacterized protein</fullName>
    </submittedName>
</protein>
<proteinExistence type="predicted"/>
<dbReference type="EMBL" id="BK014883">
    <property type="protein sequence ID" value="DAD80358.1"/>
    <property type="molecule type" value="Genomic_DNA"/>
</dbReference>
<feature type="transmembrane region" description="Helical" evidence="1">
    <location>
        <begin position="6"/>
        <end position="24"/>
    </location>
</feature>
<reference evidence="2" key="1">
    <citation type="journal article" date="2021" name="Proc. Natl. Acad. Sci. U.S.A.">
        <title>A Catalog of Tens of Thousands of Viruses from Human Metagenomes Reveals Hidden Associations with Chronic Diseases.</title>
        <authorList>
            <person name="Tisza M.J."/>
            <person name="Buck C.B."/>
        </authorList>
    </citation>
    <scope>NUCLEOTIDE SEQUENCE</scope>
    <source>
        <strain evidence="2">CtX581</strain>
    </source>
</reference>
<keyword evidence="1" id="KW-1133">Transmembrane helix</keyword>
<evidence type="ECO:0000313" key="2">
    <source>
        <dbReference type="EMBL" id="DAD80358.1"/>
    </source>
</evidence>
<name>A0A8S5MDN8_9CAUD</name>
<organism evidence="2">
    <name type="scientific">Siphoviridae sp. ctX581</name>
    <dbReference type="NCBI Taxonomy" id="2826365"/>
    <lineage>
        <taxon>Viruses</taxon>
        <taxon>Duplodnaviria</taxon>
        <taxon>Heunggongvirae</taxon>
        <taxon>Uroviricota</taxon>
        <taxon>Caudoviricetes</taxon>
    </lineage>
</organism>
<sequence>MSFSTWYFFSTFKAFIYSTMLIYLKRAIAL</sequence>
<keyword evidence="1" id="KW-0472">Membrane</keyword>
<keyword evidence="1" id="KW-0812">Transmembrane</keyword>